<feature type="non-terminal residue" evidence="2">
    <location>
        <position position="1"/>
    </location>
</feature>
<dbReference type="EMBL" id="CADCWM010000440">
    <property type="protein sequence ID" value="CAA9559137.1"/>
    <property type="molecule type" value="Genomic_DNA"/>
</dbReference>
<gene>
    <name evidence="2" type="ORF">AVDCRST_MAG88-1349</name>
</gene>
<protein>
    <submittedName>
        <fullName evidence="2">Uncharacterized protein</fullName>
    </submittedName>
</protein>
<evidence type="ECO:0000313" key="2">
    <source>
        <dbReference type="EMBL" id="CAA9559137.1"/>
    </source>
</evidence>
<feature type="non-terminal residue" evidence="2">
    <location>
        <position position="70"/>
    </location>
</feature>
<feature type="compositionally biased region" description="Pro residues" evidence="1">
    <location>
        <begin position="59"/>
        <end position="70"/>
    </location>
</feature>
<organism evidence="2">
    <name type="scientific">uncultured Thermomicrobiales bacterium</name>
    <dbReference type="NCBI Taxonomy" id="1645740"/>
    <lineage>
        <taxon>Bacteria</taxon>
        <taxon>Pseudomonadati</taxon>
        <taxon>Thermomicrobiota</taxon>
        <taxon>Thermomicrobia</taxon>
        <taxon>Thermomicrobiales</taxon>
        <taxon>environmental samples</taxon>
    </lineage>
</organism>
<reference evidence="2" key="1">
    <citation type="submission" date="2020-02" db="EMBL/GenBank/DDBJ databases">
        <authorList>
            <person name="Meier V. D."/>
        </authorList>
    </citation>
    <scope>NUCLEOTIDE SEQUENCE</scope>
    <source>
        <strain evidence="2">AVDCRST_MAG88</strain>
    </source>
</reference>
<evidence type="ECO:0000256" key="1">
    <source>
        <dbReference type="SAM" id="MobiDB-lite"/>
    </source>
</evidence>
<dbReference type="AlphaFoldDB" id="A0A6J4UXS7"/>
<sequence length="70" mass="7055">GDDAGGAGASQRRGGVARPVRQRAAGAAGRGANLRRATRTAGNRRPGPGDARGRGHFPRPLPVPPGRPAL</sequence>
<feature type="compositionally biased region" description="Low complexity" evidence="1">
    <location>
        <begin position="9"/>
        <end position="49"/>
    </location>
</feature>
<feature type="region of interest" description="Disordered" evidence="1">
    <location>
        <begin position="1"/>
        <end position="70"/>
    </location>
</feature>
<proteinExistence type="predicted"/>
<name>A0A6J4UXS7_9BACT</name>
<accession>A0A6J4UXS7</accession>